<keyword evidence="3" id="KW-1185">Reference proteome</keyword>
<sequence length="172" mass="19423">MLFQQQQTHQQEKPQEQQQPSQQQAYQATPVMQVAQGGNRNPKNMPMEGDGREWSSGICSCVDGGTCCVSFFCPCITYGKIKHRYEHLQEQGYPDPEHGGGCSSGPCWGHCLLTSCFGMGWVLQIFNRTDIRKRYNIKGSGFSDCCLSFWCNPCALAQQSYELELEEQSFQV</sequence>
<evidence type="ECO:0000313" key="2">
    <source>
        <dbReference type="EMBL" id="TFL02846.1"/>
    </source>
</evidence>
<gene>
    <name evidence="2" type="ORF">BDV98DRAFT_591673</name>
</gene>
<dbReference type="STRING" id="1884261.A0A5C3QLN5"/>
<dbReference type="OrthoDB" id="1045822at2759"/>
<reference evidence="2 3" key="1">
    <citation type="journal article" date="2019" name="Nat. Ecol. Evol.">
        <title>Megaphylogeny resolves global patterns of mushroom evolution.</title>
        <authorList>
            <person name="Varga T."/>
            <person name="Krizsan K."/>
            <person name="Foldi C."/>
            <person name="Dima B."/>
            <person name="Sanchez-Garcia M."/>
            <person name="Sanchez-Ramirez S."/>
            <person name="Szollosi G.J."/>
            <person name="Szarkandi J.G."/>
            <person name="Papp V."/>
            <person name="Albert L."/>
            <person name="Andreopoulos W."/>
            <person name="Angelini C."/>
            <person name="Antonin V."/>
            <person name="Barry K.W."/>
            <person name="Bougher N.L."/>
            <person name="Buchanan P."/>
            <person name="Buyck B."/>
            <person name="Bense V."/>
            <person name="Catcheside P."/>
            <person name="Chovatia M."/>
            <person name="Cooper J."/>
            <person name="Damon W."/>
            <person name="Desjardin D."/>
            <person name="Finy P."/>
            <person name="Geml J."/>
            <person name="Haridas S."/>
            <person name="Hughes K."/>
            <person name="Justo A."/>
            <person name="Karasinski D."/>
            <person name="Kautmanova I."/>
            <person name="Kiss B."/>
            <person name="Kocsube S."/>
            <person name="Kotiranta H."/>
            <person name="LaButti K.M."/>
            <person name="Lechner B.E."/>
            <person name="Liimatainen K."/>
            <person name="Lipzen A."/>
            <person name="Lukacs Z."/>
            <person name="Mihaltcheva S."/>
            <person name="Morgado L.N."/>
            <person name="Niskanen T."/>
            <person name="Noordeloos M.E."/>
            <person name="Ohm R.A."/>
            <person name="Ortiz-Santana B."/>
            <person name="Ovrebo C."/>
            <person name="Racz N."/>
            <person name="Riley R."/>
            <person name="Savchenko A."/>
            <person name="Shiryaev A."/>
            <person name="Soop K."/>
            <person name="Spirin V."/>
            <person name="Szebenyi C."/>
            <person name="Tomsovsky M."/>
            <person name="Tulloss R.E."/>
            <person name="Uehling J."/>
            <person name="Grigoriev I.V."/>
            <person name="Vagvolgyi C."/>
            <person name="Papp T."/>
            <person name="Martin F.M."/>
            <person name="Miettinen O."/>
            <person name="Hibbett D.S."/>
            <person name="Nagy L.G."/>
        </authorList>
    </citation>
    <scope>NUCLEOTIDE SEQUENCE [LARGE SCALE GENOMIC DNA]</scope>
    <source>
        <strain evidence="2 3">CBS 309.79</strain>
    </source>
</reference>
<dbReference type="Proteomes" id="UP000305067">
    <property type="component" value="Unassembled WGS sequence"/>
</dbReference>
<proteinExistence type="predicted"/>
<dbReference type="EMBL" id="ML178821">
    <property type="protein sequence ID" value="TFL02846.1"/>
    <property type="molecule type" value="Genomic_DNA"/>
</dbReference>
<dbReference type="PANTHER" id="PTHR15907">
    <property type="entry name" value="DUF614 FAMILY PROTEIN-RELATED"/>
    <property type="match status" value="1"/>
</dbReference>
<evidence type="ECO:0000256" key="1">
    <source>
        <dbReference type="SAM" id="MobiDB-lite"/>
    </source>
</evidence>
<organism evidence="2 3">
    <name type="scientific">Pterulicium gracile</name>
    <dbReference type="NCBI Taxonomy" id="1884261"/>
    <lineage>
        <taxon>Eukaryota</taxon>
        <taxon>Fungi</taxon>
        <taxon>Dikarya</taxon>
        <taxon>Basidiomycota</taxon>
        <taxon>Agaricomycotina</taxon>
        <taxon>Agaricomycetes</taxon>
        <taxon>Agaricomycetidae</taxon>
        <taxon>Agaricales</taxon>
        <taxon>Pleurotineae</taxon>
        <taxon>Pterulaceae</taxon>
        <taxon>Pterulicium</taxon>
    </lineage>
</organism>
<name>A0A5C3QLN5_9AGAR</name>
<feature type="region of interest" description="Disordered" evidence="1">
    <location>
        <begin position="1"/>
        <end position="27"/>
    </location>
</feature>
<dbReference type="AlphaFoldDB" id="A0A5C3QLN5"/>
<dbReference type="Pfam" id="PF04749">
    <property type="entry name" value="PLAC8"/>
    <property type="match status" value="1"/>
</dbReference>
<dbReference type="InterPro" id="IPR006461">
    <property type="entry name" value="PLAC_motif_containing"/>
</dbReference>
<dbReference type="NCBIfam" id="TIGR01571">
    <property type="entry name" value="A_thal_Cys_rich"/>
    <property type="match status" value="1"/>
</dbReference>
<feature type="compositionally biased region" description="Low complexity" evidence="1">
    <location>
        <begin position="16"/>
        <end position="27"/>
    </location>
</feature>
<accession>A0A5C3QLN5</accession>
<protein>
    <submittedName>
        <fullName evidence="2">PLAC8 family-domain-containing protein</fullName>
    </submittedName>
</protein>
<evidence type="ECO:0000313" key="3">
    <source>
        <dbReference type="Proteomes" id="UP000305067"/>
    </source>
</evidence>